<dbReference type="AlphaFoldDB" id="A0A938YR06"/>
<reference evidence="1" key="1">
    <citation type="submission" date="2021-01" db="EMBL/GenBank/DDBJ databases">
        <title>Active Sulfur Cycling in an Early Earth Analoge.</title>
        <authorList>
            <person name="Hahn C.R."/>
            <person name="Youssef N.H."/>
            <person name="Elshahed M."/>
        </authorList>
    </citation>
    <scope>NUCLEOTIDE SEQUENCE</scope>
    <source>
        <strain evidence="1">Zod_Metabat.1151</strain>
    </source>
</reference>
<evidence type="ECO:0000313" key="1">
    <source>
        <dbReference type="EMBL" id="MBN2067285.1"/>
    </source>
</evidence>
<comment type="caution">
    <text evidence="1">The sequence shown here is derived from an EMBL/GenBank/DDBJ whole genome shotgun (WGS) entry which is preliminary data.</text>
</comment>
<dbReference type="EMBL" id="JAFGDB010000039">
    <property type="protein sequence ID" value="MBN2067285.1"/>
    <property type="molecule type" value="Genomic_DNA"/>
</dbReference>
<evidence type="ECO:0000313" key="2">
    <source>
        <dbReference type="Proteomes" id="UP000809243"/>
    </source>
</evidence>
<accession>A0A938YR06</accession>
<protein>
    <submittedName>
        <fullName evidence="1">Uncharacterized protein</fullName>
    </submittedName>
</protein>
<name>A0A938YR06_9ARCH</name>
<proteinExistence type="predicted"/>
<sequence length="45" mass="5220">MSFSNSETKRRPFSDGIPLLVLVGKARKEPSFEDVIRKLEERCRP</sequence>
<gene>
    <name evidence="1" type="ORF">JW744_02360</name>
</gene>
<organism evidence="1 2">
    <name type="scientific">Candidatus Iainarchaeum sp</name>
    <dbReference type="NCBI Taxonomy" id="3101447"/>
    <lineage>
        <taxon>Archaea</taxon>
        <taxon>Candidatus Iainarchaeota</taxon>
        <taxon>Candidatus Iainarchaeia</taxon>
        <taxon>Candidatus Iainarchaeales</taxon>
        <taxon>Candidatus Iainarchaeaceae</taxon>
        <taxon>Candidatus Iainarchaeum</taxon>
    </lineage>
</organism>
<dbReference type="Proteomes" id="UP000809243">
    <property type="component" value="Unassembled WGS sequence"/>
</dbReference>